<feature type="signal peptide" evidence="2">
    <location>
        <begin position="1"/>
        <end position="24"/>
    </location>
</feature>
<evidence type="ECO:0000256" key="1">
    <source>
        <dbReference type="SAM" id="Coils"/>
    </source>
</evidence>
<name>A0A8B8BRE2_CRAVI</name>
<dbReference type="OrthoDB" id="10071402at2759"/>
<feature type="coiled-coil region" evidence="1">
    <location>
        <begin position="49"/>
        <end position="101"/>
    </location>
</feature>
<dbReference type="GeneID" id="111112346"/>
<evidence type="ECO:0000259" key="3">
    <source>
        <dbReference type="SMART" id="SM00110"/>
    </source>
</evidence>
<keyword evidence="2" id="KW-0732">Signal</keyword>
<gene>
    <name evidence="5" type="primary">LOC111112346</name>
</gene>
<keyword evidence="4" id="KW-1185">Reference proteome</keyword>
<reference evidence="5" key="1">
    <citation type="submission" date="2025-08" db="UniProtKB">
        <authorList>
            <consortium name="RefSeq"/>
        </authorList>
    </citation>
    <scope>IDENTIFICATION</scope>
    <source>
        <tissue evidence="5">Whole sample</tissue>
    </source>
</reference>
<evidence type="ECO:0000256" key="2">
    <source>
        <dbReference type="SAM" id="SignalP"/>
    </source>
</evidence>
<dbReference type="SUPFAM" id="SSF49842">
    <property type="entry name" value="TNF-like"/>
    <property type="match status" value="1"/>
</dbReference>
<evidence type="ECO:0000313" key="4">
    <source>
        <dbReference type="Proteomes" id="UP000694844"/>
    </source>
</evidence>
<feature type="chain" id="PRO_5034160111" evidence="2">
    <location>
        <begin position="25"/>
        <end position="230"/>
    </location>
</feature>
<dbReference type="InterPro" id="IPR001073">
    <property type="entry name" value="C1q_dom"/>
</dbReference>
<accession>A0A8B8BRE2</accession>
<sequence>MMPRFVNLLWLVSANAIIGSKVESFLFNGHANVSGSPPDNGYYNIYSKIDYLERALQNLETSVQQKETHMDTLLRQVLLTVNEMDAKIERSKLQNISLETEHLKALTKNDTAVGFTTKLSGSYNSSNSIIRGYNILYNGGNAYNGTVFTCPSAGLHLFQVTLLTSSIAKGIWIYKNSNELTLAYSGNTQWNGASASAVVWLEVGDQVYLRSHGSPLPLDPYSAFMGVKVN</sequence>
<dbReference type="Gene3D" id="2.60.120.40">
    <property type="match status" value="1"/>
</dbReference>
<dbReference type="KEGG" id="cvn:111112346"/>
<dbReference type="InterPro" id="IPR008983">
    <property type="entry name" value="Tumour_necrosis_fac-like_dom"/>
</dbReference>
<dbReference type="SMART" id="SM00110">
    <property type="entry name" value="C1Q"/>
    <property type="match status" value="1"/>
</dbReference>
<keyword evidence="1" id="KW-0175">Coiled coil</keyword>
<dbReference type="AlphaFoldDB" id="A0A8B8BRE2"/>
<organism evidence="4 5">
    <name type="scientific">Crassostrea virginica</name>
    <name type="common">Eastern oyster</name>
    <dbReference type="NCBI Taxonomy" id="6565"/>
    <lineage>
        <taxon>Eukaryota</taxon>
        <taxon>Metazoa</taxon>
        <taxon>Spiralia</taxon>
        <taxon>Lophotrochozoa</taxon>
        <taxon>Mollusca</taxon>
        <taxon>Bivalvia</taxon>
        <taxon>Autobranchia</taxon>
        <taxon>Pteriomorphia</taxon>
        <taxon>Ostreida</taxon>
        <taxon>Ostreoidea</taxon>
        <taxon>Ostreidae</taxon>
        <taxon>Crassostrea</taxon>
    </lineage>
</organism>
<dbReference type="RefSeq" id="XP_022305496.1">
    <property type="nucleotide sequence ID" value="XM_022449788.1"/>
</dbReference>
<dbReference type="Pfam" id="PF00386">
    <property type="entry name" value="C1q"/>
    <property type="match status" value="1"/>
</dbReference>
<feature type="domain" description="C1q" evidence="3">
    <location>
        <begin position="106"/>
        <end position="230"/>
    </location>
</feature>
<proteinExistence type="predicted"/>
<evidence type="ECO:0000313" key="5">
    <source>
        <dbReference type="RefSeq" id="XP_022305496.1"/>
    </source>
</evidence>
<protein>
    <submittedName>
        <fullName evidence="5">Uncharacterized protein LOC111112346</fullName>
    </submittedName>
</protein>
<dbReference type="Proteomes" id="UP000694844">
    <property type="component" value="Chromosome 9"/>
</dbReference>